<evidence type="ECO:0000313" key="2">
    <source>
        <dbReference type="Proteomes" id="UP000288227"/>
    </source>
</evidence>
<sequence length="346" mass="39642">MIMKKYIQIPHLIVILFCYTGCETEIDFPINHLPPTIVVNGLLETDSVFKVHLSTSAKVTGNIEHKVLETAAVKIKDEDGQLFDLELVEYNDNSSSKFYKSTGDYKPIPGKQYFIEASNTGIPSISATLTMPEVVELSNVKFASDQFQVFERNQENNPEYPNAFFLPVRLTINDQPGENYYELSVLEEHLPLSYINQQGELVNSPGFFLPVTVFSYNTFLNSSDIENWEGLDGVDYYRRGELLFSDEPFDGKALDVEILAFTTVRLNGFPEPLIEHVSNRRFHVVLNHVSKEYYTYRQTLRNYLENRHNNFVEPINVYSNIKNGLGIFLGNTSHKVALDPNNQEHY</sequence>
<dbReference type="Pfam" id="PF14054">
    <property type="entry name" value="DUF4249"/>
    <property type="match status" value="1"/>
</dbReference>
<dbReference type="Proteomes" id="UP000288227">
    <property type="component" value="Unassembled WGS sequence"/>
</dbReference>
<reference evidence="1 2" key="1">
    <citation type="submission" date="2018-11" db="EMBL/GenBank/DDBJ databases">
        <title>Chryseotalea sanarue gen. nov., sp., nov., a member of the family Cytophagaceae, isolated from a brackish lake in Hamamatsu Japan.</title>
        <authorList>
            <person name="Maejima Y."/>
            <person name="Iino T."/>
            <person name="Muraguchi Y."/>
            <person name="Fukuda K."/>
            <person name="Ohkuma M."/>
            <person name="Moriuchi R."/>
            <person name="Dohra H."/>
            <person name="Kimbara K."/>
            <person name="Shintani M."/>
        </authorList>
    </citation>
    <scope>NUCLEOTIDE SEQUENCE [LARGE SCALE GENOMIC DNA]</scope>
    <source>
        <strain evidence="1 2">Ys</strain>
    </source>
</reference>
<dbReference type="AlphaFoldDB" id="A0A401UFH7"/>
<evidence type="ECO:0000313" key="1">
    <source>
        <dbReference type="EMBL" id="GCC53622.1"/>
    </source>
</evidence>
<keyword evidence="2" id="KW-1185">Reference proteome</keyword>
<proteinExistence type="predicted"/>
<gene>
    <name evidence="1" type="ORF">SanaruYs_38670</name>
</gene>
<dbReference type="InterPro" id="IPR025345">
    <property type="entry name" value="DUF4249"/>
</dbReference>
<dbReference type="EMBL" id="BHXQ01000008">
    <property type="protein sequence ID" value="GCC53622.1"/>
    <property type="molecule type" value="Genomic_DNA"/>
</dbReference>
<protein>
    <submittedName>
        <fullName evidence="1">DUF4249 domain-containing protein</fullName>
    </submittedName>
</protein>
<accession>A0A401UFH7</accession>
<organism evidence="1 2">
    <name type="scientific">Chryseotalea sanaruensis</name>
    <dbReference type="NCBI Taxonomy" id="2482724"/>
    <lineage>
        <taxon>Bacteria</taxon>
        <taxon>Pseudomonadati</taxon>
        <taxon>Bacteroidota</taxon>
        <taxon>Cytophagia</taxon>
        <taxon>Cytophagales</taxon>
        <taxon>Chryseotaleaceae</taxon>
        <taxon>Chryseotalea</taxon>
    </lineage>
</organism>
<name>A0A401UFH7_9BACT</name>
<comment type="caution">
    <text evidence="1">The sequence shown here is derived from an EMBL/GenBank/DDBJ whole genome shotgun (WGS) entry which is preliminary data.</text>
</comment>